<dbReference type="AlphaFoldDB" id="A0A7S3XG05"/>
<evidence type="ECO:0000313" key="15">
    <source>
        <dbReference type="EMBL" id="CAE0613857.1"/>
    </source>
</evidence>
<dbReference type="InterPro" id="IPR036286">
    <property type="entry name" value="LexA/Signal_pep-like_sf"/>
</dbReference>
<dbReference type="GO" id="GO:0004252">
    <property type="term" value="F:serine-type endopeptidase activity"/>
    <property type="evidence" value="ECO:0007669"/>
    <property type="project" value="InterPro"/>
</dbReference>
<dbReference type="PROSITE" id="PS00760">
    <property type="entry name" value="SPASE_I_2"/>
    <property type="match status" value="1"/>
</dbReference>
<dbReference type="Pfam" id="PF10502">
    <property type="entry name" value="Peptidase_S26"/>
    <property type="match status" value="1"/>
</dbReference>
<dbReference type="GO" id="GO:0009003">
    <property type="term" value="F:signal peptidase activity"/>
    <property type="evidence" value="ECO:0007669"/>
    <property type="project" value="UniProtKB-EC"/>
</dbReference>
<evidence type="ECO:0000256" key="3">
    <source>
        <dbReference type="ARBA" id="ARBA00004370"/>
    </source>
</evidence>
<evidence type="ECO:0000256" key="13">
    <source>
        <dbReference type="SAM" id="MobiDB-lite"/>
    </source>
</evidence>
<dbReference type="GO" id="GO:0010027">
    <property type="term" value="P:thylakoid membrane organization"/>
    <property type="evidence" value="ECO:0007669"/>
    <property type="project" value="TreeGrafter"/>
</dbReference>
<dbReference type="EC" id="3.4.21.89" evidence="5"/>
<dbReference type="InterPro" id="IPR019758">
    <property type="entry name" value="Pept_S26A_signal_pept_1_CS"/>
</dbReference>
<dbReference type="InterPro" id="IPR019533">
    <property type="entry name" value="Peptidase_S26"/>
</dbReference>
<dbReference type="PROSITE" id="PS00761">
    <property type="entry name" value="SPASE_I_3"/>
    <property type="match status" value="1"/>
</dbReference>
<reference evidence="15" key="1">
    <citation type="submission" date="2021-01" db="EMBL/GenBank/DDBJ databases">
        <authorList>
            <person name="Corre E."/>
            <person name="Pelletier E."/>
            <person name="Niang G."/>
            <person name="Scheremetjew M."/>
            <person name="Finn R."/>
            <person name="Kale V."/>
            <person name="Holt S."/>
            <person name="Cochrane G."/>
            <person name="Meng A."/>
            <person name="Brown T."/>
            <person name="Cohen L."/>
        </authorList>
    </citation>
    <scope>NUCLEOTIDE SEQUENCE</scope>
    <source>
        <strain evidence="15">CCMP1897</strain>
    </source>
</reference>
<keyword evidence="11" id="KW-0472">Membrane</keyword>
<keyword evidence="9" id="KW-0378">Hydrolase</keyword>
<dbReference type="CDD" id="cd06530">
    <property type="entry name" value="S26_SPase_I"/>
    <property type="match status" value="1"/>
</dbReference>
<dbReference type="InterPro" id="IPR019757">
    <property type="entry name" value="Pept_S26A_signal_pept_1_Lys-AS"/>
</dbReference>
<feature type="compositionally biased region" description="Basic and acidic residues" evidence="13">
    <location>
        <begin position="41"/>
        <end position="57"/>
    </location>
</feature>
<evidence type="ECO:0000256" key="1">
    <source>
        <dbReference type="ARBA" id="ARBA00000677"/>
    </source>
</evidence>
<accession>A0A7S3XG05</accession>
<comment type="catalytic activity">
    <reaction evidence="1">
        <text>Cleavage of hydrophobic, N-terminal signal or leader sequences from secreted and periplasmic proteins.</text>
        <dbReference type="EC" id="3.4.21.89"/>
    </reaction>
</comment>
<sequence length="295" mass="33201">MEMALASAALRTPLLPFRGKKGTWKGTKRGAKRWTTCMAKRSGDEETKLAPKLRRDEDDGGGGDDDDDEQVGADESTWFPEGWGVTNEDVQTVVIALGFSLLFRATVAEPRFIPSLSMYPTFDVGDRLVAEKITYRFKRQPEAGDIVIFHPPSDREGIPAFRNGDVFIKRIVAVGGDTVEVKEGQTYVNGRIRMEDKEYELEKPTYEMPRVTVPEGSVFVMGDNRNNSYDSHVWGPLPTRNIIGRAVWKYWPVWELGPIRSKAHSQDAQQIPTFAFVNWKHLVPLEAPPLRTGGF</sequence>
<organism evidence="15">
    <name type="scientific">Picocystis salinarum</name>
    <dbReference type="NCBI Taxonomy" id="88271"/>
    <lineage>
        <taxon>Eukaryota</taxon>
        <taxon>Viridiplantae</taxon>
        <taxon>Chlorophyta</taxon>
        <taxon>Picocystophyceae</taxon>
        <taxon>Picocystales</taxon>
        <taxon>Picocystaceae</taxon>
        <taxon>Picocystis</taxon>
    </lineage>
</organism>
<dbReference type="NCBIfam" id="TIGR02227">
    <property type="entry name" value="sigpep_I_bact"/>
    <property type="match status" value="1"/>
</dbReference>
<dbReference type="PANTHER" id="PTHR43390">
    <property type="entry name" value="SIGNAL PEPTIDASE I"/>
    <property type="match status" value="1"/>
</dbReference>
<evidence type="ECO:0000256" key="7">
    <source>
        <dbReference type="ARBA" id="ARBA00022640"/>
    </source>
</evidence>
<feature type="active site" evidence="12">
    <location>
        <position position="169"/>
    </location>
</feature>
<comment type="subcellular location">
    <subcellularLocation>
        <location evidence="3">Membrane</location>
    </subcellularLocation>
    <subcellularLocation>
        <location evidence="2">Plastid</location>
        <location evidence="2">Chloroplast</location>
    </subcellularLocation>
</comment>
<evidence type="ECO:0000256" key="5">
    <source>
        <dbReference type="ARBA" id="ARBA00013208"/>
    </source>
</evidence>
<dbReference type="PANTHER" id="PTHR43390:SF1">
    <property type="entry name" value="CHLOROPLAST PROCESSING PEPTIDASE"/>
    <property type="match status" value="1"/>
</dbReference>
<dbReference type="InterPro" id="IPR019756">
    <property type="entry name" value="Pept_S26A_signal_pept_1_Ser-AS"/>
</dbReference>
<dbReference type="SUPFAM" id="SSF51306">
    <property type="entry name" value="LexA/Signal peptidase"/>
    <property type="match status" value="1"/>
</dbReference>
<evidence type="ECO:0000256" key="10">
    <source>
        <dbReference type="ARBA" id="ARBA00022946"/>
    </source>
</evidence>
<feature type="region of interest" description="Disordered" evidence="13">
    <location>
        <begin position="17"/>
        <end position="83"/>
    </location>
</feature>
<evidence type="ECO:0000256" key="11">
    <source>
        <dbReference type="ARBA" id="ARBA00023136"/>
    </source>
</evidence>
<feature type="active site" evidence="12">
    <location>
        <position position="117"/>
    </location>
</feature>
<dbReference type="GO" id="GO:0009535">
    <property type="term" value="C:chloroplast thylakoid membrane"/>
    <property type="evidence" value="ECO:0007669"/>
    <property type="project" value="TreeGrafter"/>
</dbReference>
<dbReference type="FunFam" id="2.10.109.10:FF:000012">
    <property type="entry name" value="Peptidase/ serine-type peptidase"/>
    <property type="match status" value="1"/>
</dbReference>
<evidence type="ECO:0000256" key="9">
    <source>
        <dbReference type="ARBA" id="ARBA00022801"/>
    </source>
</evidence>
<keyword evidence="6" id="KW-0150">Chloroplast</keyword>
<dbReference type="InterPro" id="IPR000223">
    <property type="entry name" value="Pept_S26A_signal_pept_1"/>
</dbReference>
<feature type="domain" description="Peptidase S26" evidence="14">
    <location>
        <begin position="90"/>
        <end position="251"/>
    </location>
</feature>
<evidence type="ECO:0000256" key="2">
    <source>
        <dbReference type="ARBA" id="ARBA00004229"/>
    </source>
</evidence>
<evidence type="ECO:0000256" key="6">
    <source>
        <dbReference type="ARBA" id="ARBA00022528"/>
    </source>
</evidence>
<proteinExistence type="inferred from homology"/>
<dbReference type="PROSITE" id="PS00501">
    <property type="entry name" value="SPASE_I_1"/>
    <property type="match status" value="1"/>
</dbReference>
<dbReference type="EMBL" id="HBIS01009556">
    <property type="protein sequence ID" value="CAE0613857.1"/>
    <property type="molecule type" value="Transcribed_RNA"/>
</dbReference>
<feature type="compositionally biased region" description="Basic residues" evidence="13">
    <location>
        <begin position="18"/>
        <end position="32"/>
    </location>
</feature>
<gene>
    <name evidence="15" type="ORF">PSAL00342_LOCUS7758</name>
</gene>
<comment type="similarity">
    <text evidence="4">Belongs to the peptidase S26 family.</text>
</comment>
<evidence type="ECO:0000256" key="4">
    <source>
        <dbReference type="ARBA" id="ARBA00009370"/>
    </source>
</evidence>
<dbReference type="PRINTS" id="PR00727">
    <property type="entry name" value="LEADERPTASE"/>
</dbReference>
<name>A0A7S3XG05_9CHLO</name>
<evidence type="ECO:0000256" key="8">
    <source>
        <dbReference type="ARBA" id="ARBA00022670"/>
    </source>
</evidence>
<keyword evidence="8" id="KW-0645">Protease</keyword>
<dbReference type="Gene3D" id="2.10.109.10">
    <property type="entry name" value="Umud Fragment, subunit A"/>
    <property type="match status" value="1"/>
</dbReference>
<keyword evidence="10" id="KW-0809">Transit peptide</keyword>
<protein>
    <recommendedName>
        <fullName evidence="5">signal peptidase I</fullName>
        <ecNumber evidence="5">3.4.21.89</ecNumber>
    </recommendedName>
</protein>
<evidence type="ECO:0000256" key="12">
    <source>
        <dbReference type="PIRSR" id="PIRSR600223-1"/>
    </source>
</evidence>
<dbReference type="GO" id="GO:0006465">
    <property type="term" value="P:signal peptide processing"/>
    <property type="evidence" value="ECO:0007669"/>
    <property type="project" value="InterPro"/>
</dbReference>
<keyword evidence="7" id="KW-0934">Plastid</keyword>
<evidence type="ECO:0000259" key="14">
    <source>
        <dbReference type="Pfam" id="PF10502"/>
    </source>
</evidence>
<feature type="compositionally biased region" description="Acidic residues" evidence="13">
    <location>
        <begin position="58"/>
        <end position="72"/>
    </location>
</feature>